<dbReference type="PRINTS" id="PR01755">
    <property type="entry name" value="SECFTRNLCASE"/>
</dbReference>
<dbReference type="NCBIfam" id="TIGR00966">
    <property type="entry name" value="transloc_SecF"/>
    <property type="match status" value="1"/>
</dbReference>
<feature type="transmembrane region" description="Helical" evidence="9">
    <location>
        <begin position="239"/>
        <end position="257"/>
    </location>
</feature>
<evidence type="ECO:0000256" key="4">
    <source>
        <dbReference type="ARBA" id="ARBA00022692"/>
    </source>
</evidence>
<evidence type="ECO:0000313" key="13">
    <source>
        <dbReference type="EMBL" id="ECR3388486.1"/>
    </source>
</evidence>
<feature type="domain" description="Protein export membrane protein SecD/SecF C-terminal" evidence="10">
    <location>
        <begin position="108"/>
        <end position="291"/>
    </location>
</feature>
<dbReference type="EMBL" id="AAJDCU010000001">
    <property type="protein sequence ID" value="ECK7581180.1"/>
    <property type="molecule type" value="Genomic_DNA"/>
</dbReference>
<dbReference type="GO" id="GO:0005886">
    <property type="term" value="C:plasma membrane"/>
    <property type="evidence" value="ECO:0007669"/>
    <property type="project" value="UniProtKB-SubCell"/>
</dbReference>
<keyword evidence="3 9" id="KW-1003">Cell membrane</keyword>
<keyword evidence="6 9" id="KW-1133">Transmembrane helix</keyword>
<dbReference type="RefSeq" id="WP_052796572.1">
    <property type="nucleotide sequence ID" value="NZ_CATQGF010000002.1"/>
</dbReference>
<comment type="caution">
    <text evidence="11">The sequence shown here is derived from an EMBL/GenBank/DDBJ whole genome shotgun (WGS) entry which is preliminary data.</text>
</comment>
<sequence length="323" mass="36082">MQFFSEKKIYDFMRMRFAAISLSFILFFGSIYLLWDRGLQYGIDFSGGTLVQLKYENAAPITQIREILENQGTFQNLSVTEFGSNEEVTIRFLGSNDNVSNDIGEHISTLLKDTGKFEVRRADVVGPKVGDELRNKGLMAIAVSLIAILIYIALRFEWRFALAAIISEIHDVVITLGAISLFKIDVNLDTLAAVLTVLGYSLNDAIIIFDRIREGIKTSKKTELAPIINESVSATLSRTVLTSGLTLATVVILYFFGGEMIQGFSLALIVGIIAGTLSSIFVASPTLLWFKFSVLEFRNKEIEKAKRKQDKERNRAMYEKGTV</sequence>
<feature type="transmembrane region" description="Helical" evidence="9">
    <location>
        <begin position="190"/>
        <end position="209"/>
    </location>
</feature>
<keyword evidence="4 9" id="KW-0812">Transmembrane</keyword>
<dbReference type="PANTHER" id="PTHR30081:SF8">
    <property type="entry name" value="PROTEIN TRANSLOCASE SUBUNIT SECF"/>
    <property type="match status" value="1"/>
</dbReference>
<feature type="transmembrane region" description="Helical" evidence="9">
    <location>
        <begin position="161"/>
        <end position="184"/>
    </location>
</feature>
<evidence type="ECO:0000256" key="7">
    <source>
        <dbReference type="ARBA" id="ARBA00023010"/>
    </source>
</evidence>
<dbReference type="HAMAP" id="MF_01464_B">
    <property type="entry name" value="SecF_B"/>
    <property type="match status" value="1"/>
</dbReference>
<dbReference type="EMBL" id="AAKFTH010000001">
    <property type="protein sequence ID" value="ECR3388486.1"/>
    <property type="molecule type" value="Genomic_DNA"/>
</dbReference>
<evidence type="ECO:0000256" key="5">
    <source>
        <dbReference type="ARBA" id="ARBA00022927"/>
    </source>
</evidence>
<dbReference type="Gene3D" id="1.20.1640.10">
    <property type="entry name" value="Multidrug efflux transporter AcrB transmembrane domain"/>
    <property type="match status" value="1"/>
</dbReference>
<evidence type="ECO:0000256" key="1">
    <source>
        <dbReference type="ARBA" id="ARBA00004651"/>
    </source>
</evidence>
<feature type="transmembrane region" description="Helical" evidence="9">
    <location>
        <begin position="263"/>
        <end position="290"/>
    </location>
</feature>
<dbReference type="InterPro" id="IPR022646">
    <property type="entry name" value="SecD/SecF_CS"/>
</dbReference>
<dbReference type="InterPro" id="IPR022645">
    <property type="entry name" value="SecD/SecF_bac"/>
</dbReference>
<dbReference type="PANTHER" id="PTHR30081">
    <property type="entry name" value="PROTEIN-EXPORT MEMBRANE PROTEIN SEC"/>
    <property type="match status" value="1"/>
</dbReference>
<accession>A0A5Y6P7E1</accession>
<dbReference type="GO" id="GO:0006605">
    <property type="term" value="P:protein targeting"/>
    <property type="evidence" value="ECO:0007669"/>
    <property type="project" value="UniProtKB-UniRule"/>
</dbReference>
<feature type="transmembrane region" description="Helical" evidence="9">
    <location>
        <begin position="17"/>
        <end position="35"/>
    </location>
</feature>
<evidence type="ECO:0000256" key="8">
    <source>
        <dbReference type="ARBA" id="ARBA00023136"/>
    </source>
</evidence>
<comment type="function">
    <text evidence="9">Part of the Sec protein translocase complex. Interacts with the SecYEG preprotein conducting channel. SecDF uses the proton motive force (PMF) to complete protein translocation after the ATP-dependent function of SecA.</text>
</comment>
<feature type="transmembrane region" description="Helical" evidence="9">
    <location>
        <begin position="137"/>
        <end position="154"/>
    </location>
</feature>
<dbReference type="GO" id="GO:0065002">
    <property type="term" value="P:intracellular protein transmembrane transport"/>
    <property type="evidence" value="ECO:0007669"/>
    <property type="project" value="UniProtKB-UniRule"/>
</dbReference>
<keyword evidence="8 9" id="KW-0472">Membrane</keyword>
<organism evidence="11">
    <name type="scientific">Campylobacter jejuni</name>
    <dbReference type="NCBI Taxonomy" id="197"/>
    <lineage>
        <taxon>Bacteria</taxon>
        <taxon>Pseudomonadati</taxon>
        <taxon>Campylobacterota</taxon>
        <taxon>Epsilonproteobacteria</taxon>
        <taxon>Campylobacterales</taxon>
        <taxon>Campylobacteraceae</taxon>
        <taxon>Campylobacter</taxon>
    </lineage>
</organism>
<protein>
    <recommendedName>
        <fullName evidence="9">Protein-export membrane protein SecF</fullName>
    </recommendedName>
</protein>
<keyword evidence="7 9" id="KW-0811">Translocation</keyword>
<evidence type="ECO:0000256" key="3">
    <source>
        <dbReference type="ARBA" id="ARBA00022475"/>
    </source>
</evidence>
<dbReference type="InterPro" id="IPR022813">
    <property type="entry name" value="SecD/SecF_arch_bac"/>
</dbReference>
<dbReference type="EMBL" id="AAKCAK010000001">
    <property type="protein sequence ID" value="ECQ6520883.1"/>
    <property type="molecule type" value="Genomic_DNA"/>
</dbReference>
<dbReference type="GO" id="GO:0015450">
    <property type="term" value="F:protein-transporting ATPase activity"/>
    <property type="evidence" value="ECO:0007669"/>
    <property type="project" value="InterPro"/>
</dbReference>
<evidence type="ECO:0000313" key="12">
    <source>
        <dbReference type="EMBL" id="ECQ6520883.1"/>
    </source>
</evidence>
<dbReference type="InterPro" id="IPR005665">
    <property type="entry name" value="SecF_bac"/>
</dbReference>
<dbReference type="Pfam" id="PF07549">
    <property type="entry name" value="Sec_GG"/>
    <property type="match status" value="1"/>
</dbReference>
<proteinExistence type="inferred from homology"/>
<evidence type="ECO:0000313" key="11">
    <source>
        <dbReference type="EMBL" id="ECK7581180.1"/>
    </source>
</evidence>
<keyword evidence="5 9" id="KW-0653">Protein transport</keyword>
<dbReference type="GO" id="GO:0043952">
    <property type="term" value="P:protein transport by the Sec complex"/>
    <property type="evidence" value="ECO:0007669"/>
    <property type="project" value="UniProtKB-UniRule"/>
</dbReference>
<dbReference type="InterPro" id="IPR055344">
    <property type="entry name" value="SecD_SecF_C_bact"/>
</dbReference>
<evidence type="ECO:0000259" key="10">
    <source>
        <dbReference type="Pfam" id="PF02355"/>
    </source>
</evidence>
<evidence type="ECO:0000256" key="9">
    <source>
        <dbReference type="HAMAP-Rule" id="MF_01464"/>
    </source>
</evidence>
<evidence type="ECO:0000256" key="2">
    <source>
        <dbReference type="ARBA" id="ARBA00022448"/>
    </source>
</evidence>
<keyword evidence="2 9" id="KW-0813">Transport</keyword>
<comment type="subcellular location">
    <subcellularLocation>
        <location evidence="1 9">Cell membrane</location>
        <topology evidence="1 9">Multi-pass membrane protein</topology>
    </subcellularLocation>
</comment>
<name>A0A5Y6P7E1_CAMJU</name>
<dbReference type="Pfam" id="PF02355">
    <property type="entry name" value="SecD_SecF_C"/>
    <property type="match status" value="1"/>
</dbReference>
<gene>
    <name evidence="9 11" type="primary">secF</name>
    <name evidence="13" type="ORF">F1P90_00305</name>
    <name evidence="11" type="ORF">FRQ18_00465</name>
    <name evidence="12" type="ORF">FZW03_00755</name>
</gene>
<dbReference type="AlphaFoldDB" id="A0A5Y6P7E1"/>
<dbReference type="InterPro" id="IPR048634">
    <property type="entry name" value="SecD_SecF_C"/>
</dbReference>
<reference evidence="11" key="1">
    <citation type="submission" date="2019-08" db="EMBL/GenBank/DDBJ databases">
        <authorList>
            <person name="Ashton P.M."/>
            <person name="Dallman T."/>
            <person name="Nair S."/>
            <person name="De Pinna E."/>
            <person name="Peters T."/>
            <person name="Grant K."/>
        </authorList>
    </citation>
    <scope>NUCLEOTIDE SEQUENCE</scope>
    <source>
        <strain evidence="13">137111</strain>
        <strain evidence="12">260090</strain>
        <strain evidence="11">766744</strain>
    </source>
</reference>
<dbReference type="NCBIfam" id="TIGR00916">
    <property type="entry name" value="2A0604s01"/>
    <property type="match status" value="1"/>
</dbReference>
<evidence type="ECO:0000256" key="6">
    <source>
        <dbReference type="ARBA" id="ARBA00022989"/>
    </source>
</evidence>
<comment type="similarity">
    <text evidence="9">Belongs to the SecD/SecF family. SecF subfamily.</text>
</comment>
<comment type="subunit">
    <text evidence="9">Forms a complex with SecD. Part of the essential Sec protein translocation apparatus which comprises SecA, SecYEG and auxiliary proteins SecDF. Other proteins may also be involved.</text>
</comment>
<dbReference type="SUPFAM" id="SSF82866">
    <property type="entry name" value="Multidrug efflux transporter AcrB transmembrane domain"/>
    <property type="match status" value="1"/>
</dbReference>